<keyword evidence="2" id="KW-1185">Reference proteome</keyword>
<proteinExistence type="predicted"/>
<dbReference type="AlphaFoldDB" id="A0A7J7FYB1"/>
<protein>
    <submittedName>
        <fullName evidence="1">Uncharacterized protein</fullName>
    </submittedName>
</protein>
<dbReference type="EMBL" id="JACBKZ010000014">
    <property type="protein sequence ID" value="KAF5933403.1"/>
    <property type="molecule type" value="Genomic_DNA"/>
</dbReference>
<evidence type="ECO:0000313" key="1">
    <source>
        <dbReference type="EMBL" id="KAF5933403.1"/>
    </source>
</evidence>
<sequence length="68" mass="7844">MTLQQPHSKSTKQTTTTIVYTTVTHKHPPLRFLNIEKTYTKKPTIHIPTYDPQTPTVLHLTNTYITVP</sequence>
<reference evidence="2" key="1">
    <citation type="journal article" date="2020" name="Nat. Commun.">
        <title>Genome assembly of wild tea tree DASZ reveals pedigree and selection history of tea varieties.</title>
        <authorList>
            <person name="Zhang W."/>
            <person name="Zhang Y."/>
            <person name="Qiu H."/>
            <person name="Guo Y."/>
            <person name="Wan H."/>
            <person name="Zhang X."/>
            <person name="Scossa F."/>
            <person name="Alseekh S."/>
            <person name="Zhang Q."/>
            <person name="Wang P."/>
            <person name="Xu L."/>
            <person name="Schmidt M.H."/>
            <person name="Jia X."/>
            <person name="Li D."/>
            <person name="Zhu A."/>
            <person name="Guo F."/>
            <person name="Chen W."/>
            <person name="Ni D."/>
            <person name="Usadel B."/>
            <person name="Fernie A.R."/>
            <person name="Wen W."/>
        </authorList>
    </citation>
    <scope>NUCLEOTIDE SEQUENCE [LARGE SCALE GENOMIC DNA]</scope>
    <source>
        <strain evidence="2">cv. G240</strain>
    </source>
</reference>
<accession>A0A7J7FYB1</accession>
<dbReference type="Proteomes" id="UP000593564">
    <property type="component" value="Unassembled WGS sequence"/>
</dbReference>
<evidence type="ECO:0000313" key="2">
    <source>
        <dbReference type="Proteomes" id="UP000593564"/>
    </source>
</evidence>
<comment type="caution">
    <text evidence="1">The sequence shown here is derived from an EMBL/GenBank/DDBJ whole genome shotgun (WGS) entry which is preliminary data.</text>
</comment>
<gene>
    <name evidence="1" type="ORF">HYC85_029574</name>
</gene>
<organism evidence="1 2">
    <name type="scientific">Camellia sinensis</name>
    <name type="common">Tea plant</name>
    <name type="synonym">Thea sinensis</name>
    <dbReference type="NCBI Taxonomy" id="4442"/>
    <lineage>
        <taxon>Eukaryota</taxon>
        <taxon>Viridiplantae</taxon>
        <taxon>Streptophyta</taxon>
        <taxon>Embryophyta</taxon>
        <taxon>Tracheophyta</taxon>
        <taxon>Spermatophyta</taxon>
        <taxon>Magnoliopsida</taxon>
        <taxon>eudicotyledons</taxon>
        <taxon>Gunneridae</taxon>
        <taxon>Pentapetalae</taxon>
        <taxon>asterids</taxon>
        <taxon>Ericales</taxon>
        <taxon>Theaceae</taxon>
        <taxon>Camellia</taxon>
    </lineage>
</organism>
<reference evidence="1 2" key="2">
    <citation type="submission" date="2020-07" db="EMBL/GenBank/DDBJ databases">
        <title>Genome assembly of wild tea tree DASZ reveals pedigree and selection history of tea varieties.</title>
        <authorList>
            <person name="Zhang W."/>
        </authorList>
    </citation>
    <scope>NUCLEOTIDE SEQUENCE [LARGE SCALE GENOMIC DNA]</scope>
    <source>
        <strain evidence="2">cv. G240</strain>
        <tissue evidence="1">Leaf</tissue>
    </source>
</reference>
<name>A0A7J7FYB1_CAMSI</name>